<keyword evidence="1" id="KW-0472">Membrane</keyword>
<dbReference type="OrthoDB" id="3748887at2"/>
<keyword evidence="1" id="KW-1133">Transmembrane helix</keyword>
<reference evidence="4" key="1">
    <citation type="submission" date="2016-06" db="EMBL/GenBank/DDBJ databases">
        <authorList>
            <person name="Varghese N."/>
            <person name="Submissions Spin"/>
        </authorList>
    </citation>
    <scope>NUCLEOTIDE SEQUENCE [LARGE SCALE GENOMIC DNA]</scope>
    <source>
        <strain evidence="4">DSM 43903</strain>
    </source>
</reference>
<keyword evidence="4" id="KW-1185">Reference proteome</keyword>
<proteinExistence type="predicted"/>
<organism evidence="3 4">
    <name type="scientific">Micromonospora citrea</name>
    <dbReference type="NCBI Taxonomy" id="47855"/>
    <lineage>
        <taxon>Bacteria</taxon>
        <taxon>Bacillati</taxon>
        <taxon>Actinomycetota</taxon>
        <taxon>Actinomycetes</taxon>
        <taxon>Micromonosporales</taxon>
        <taxon>Micromonosporaceae</taxon>
        <taxon>Micromonospora</taxon>
    </lineage>
</organism>
<sequence>MHGYGWAWPMGVMMLGWLVLVLLVIWAVWYVTTGIRQRPMADRHESARRILGERYARGELDTEEYHRRLDALR</sequence>
<evidence type="ECO:0000259" key="2">
    <source>
        <dbReference type="Pfam" id="PF09851"/>
    </source>
</evidence>
<protein>
    <submittedName>
        <fullName evidence="3">Putative membrane protein</fullName>
    </submittedName>
</protein>
<feature type="domain" description="SHOCT" evidence="2">
    <location>
        <begin position="47"/>
        <end position="72"/>
    </location>
</feature>
<feature type="transmembrane region" description="Helical" evidence="1">
    <location>
        <begin position="6"/>
        <end position="31"/>
    </location>
</feature>
<evidence type="ECO:0000313" key="4">
    <source>
        <dbReference type="Proteomes" id="UP000199001"/>
    </source>
</evidence>
<dbReference type="AlphaFoldDB" id="A0A1C6UWH4"/>
<evidence type="ECO:0000256" key="1">
    <source>
        <dbReference type="SAM" id="Phobius"/>
    </source>
</evidence>
<accession>A0A1C6UWH4</accession>
<gene>
    <name evidence="3" type="ORF">GA0070606_2919</name>
</gene>
<name>A0A1C6UWH4_9ACTN</name>
<dbReference type="EMBL" id="FMHZ01000002">
    <property type="protein sequence ID" value="SCL58348.1"/>
    <property type="molecule type" value="Genomic_DNA"/>
</dbReference>
<dbReference type="InterPro" id="IPR018649">
    <property type="entry name" value="SHOCT"/>
</dbReference>
<evidence type="ECO:0000313" key="3">
    <source>
        <dbReference type="EMBL" id="SCL58348.1"/>
    </source>
</evidence>
<keyword evidence="1" id="KW-0812">Transmembrane</keyword>
<dbReference type="Pfam" id="PF09851">
    <property type="entry name" value="SHOCT"/>
    <property type="match status" value="1"/>
</dbReference>
<dbReference type="Proteomes" id="UP000199001">
    <property type="component" value="Unassembled WGS sequence"/>
</dbReference>